<feature type="transmembrane region" description="Helical" evidence="6">
    <location>
        <begin position="226"/>
        <end position="248"/>
    </location>
</feature>
<feature type="transmembrane region" description="Helical" evidence="6">
    <location>
        <begin position="196"/>
        <end position="214"/>
    </location>
</feature>
<dbReference type="Proteomes" id="UP000254808">
    <property type="component" value="Chromosome"/>
</dbReference>
<evidence type="ECO:0000313" key="7">
    <source>
        <dbReference type="EMBL" id="AXJ02126.1"/>
    </source>
</evidence>
<evidence type="ECO:0000256" key="5">
    <source>
        <dbReference type="ARBA" id="ARBA00023136"/>
    </source>
</evidence>
<reference evidence="7 8" key="1">
    <citation type="submission" date="2018-03" db="EMBL/GenBank/DDBJ databases">
        <title>Phenotypic and genomic properties of Cyclonatronum proteinivorum gen. nov., sp. nov., a haloalkaliphilic bacteroidete from soda lakes possessing Na+-translocating rhodopsin.</title>
        <authorList>
            <person name="Toshchakov S.V."/>
            <person name="Korzhenkov A."/>
            <person name="Samarov N.I."/>
            <person name="Kublanov I.V."/>
            <person name="Muntyan M.S."/>
            <person name="Sorokin D.Y."/>
        </authorList>
    </citation>
    <scope>NUCLEOTIDE SEQUENCE [LARGE SCALE GENOMIC DNA]</scope>
    <source>
        <strain evidence="7 8">Omega</strain>
    </source>
</reference>
<dbReference type="GO" id="GO:0016020">
    <property type="term" value="C:membrane"/>
    <property type="evidence" value="ECO:0007669"/>
    <property type="project" value="UniProtKB-SubCell"/>
</dbReference>
<dbReference type="EMBL" id="CP027806">
    <property type="protein sequence ID" value="AXJ02126.1"/>
    <property type="molecule type" value="Genomic_DNA"/>
</dbReference>
<organism evidence="7 8">
    <name type="scientific">Cyclonatronum proteinivorum</name>
    <dbReference type="NCBI Taxonomy" id="1457365"/>
    <lineage>
        <taxon>Bacteria</taxon>
        <taxon>Pseudomonadati</taxon>
        <taxon>Balneolota</taxon>
        <taxon>Balneolia</taxon>
        <taxon>Balneolales</taxon>
        <taxon>Cyclonatronaceae</taxon>
        <taxon>Cyclonatronum</taxon>
    </lineage>
</organism>
<dbReference type="AlphaFoldDB" id="A0A345UNS4"/>
<keyword evidence="3 6" id="KW-0812">Transmembrane</keyword>
<evidence type="ECO:0000256" key="2">
    <source>
        <dbReference type="ARBA" id="ARBA00009012"/>
    </source>
</evidence>
<dbReference type="PANTHER" id="PTHR13353">
    <property type="entry name" value="TRANSMEMBRANE PROTEIN 19"/>
    <property type="match status" value="1"/>
</dbReference>
<feature type="transmembrane region" description="Helical" evidence="6">
    <location>
        <begin position="45"/>
        <end position="67"/>
    </location>
</feature>
<feature type="transmembrane region" description="Helical" evidence="6">
    <location>
        <begin position="268"/>
        <end position="292"/>
    </location>
</feature>
<dbReference type="OrthoDB" id="1524445at2"/>
<evidence type="ECO:0000313" key="8">
    <source>
        <dbReference type="Proteomes" id="UP000254808"/>
    </source>
</evidence>
<proteinExistence type="inferred from homology"/>
<keyword evidence="5 6" id="KW-0472">Membrane</keyword>
<evidence type="ECO:0000256" key="3">
    <source>
        <dbReference type="ARBA" id="ARBA00022692"/>
    </source>
</evidence>
<keyword evidence="4 6" id="KW-1133">Transmembrane helix</keyword>
<name>A0A345UNS4_9BACT</name>
<dbReference type="KEGG" id="cprv:CYPRO_2888"/>
<dbReference type="InterPro" id="IPR002794">
    <property type="entry name" value="DUF92_TMEM19"/>
</dbReference>
<dbReference type="PANTHER" id="PTHR13353:SF5">
    <property type="entry name" value="TRANSMEMBRANE PROTEIN 19"/>
    <property type="match status" value="1"/>
</dbReference>
<keyword evidence="8" id="KW-1185">Reference proteome</keyword>
<sequence>MSENQLTYAAGQRMFAWFNLNLLNYCFYVLLILIFVLVASPVDKLLILLALGAAWIVSYFSFLLRLLSLDGMRSAVLVGTITLGLGGIEYTAYLLFFFVSSNIAGFIFSKPNLESRHPLVERRSAEQVWANSFWFITGLLLFYITGYWSLAIAGIAASATATADTWATVAGSAAKSDKAKLITTFESVPKGTDGGISLKGTLGGLFAAILFAVLSYQFQGALALQIAAIIFISGFLGCLFDSYFGAYFQHGARSPRISGVAIQPGNNLVNFMATGCSALLAFTLYNILIYALV</sequence>
<protein>
    <submittedName>
        <fullName evidence="7">TIGR00297 family protein</fullName>
    </submittedName>
</protein>
<evidence type="ECO:0000256" key="4">
    <source>
        <dbReference type="ARBA" id="ARBA00022989"/>
    </source>
</evidence>
<comment type="similarity">
    <text evidence="2">Belongs to the TMEM19 family.</text>
</comment>
<dbReference type="Pfam" id="PF01940">
    <property type="entry name" value="DUF92"/>
    <property type="match status" value="1"/>
</dbReference>
<evidence type="ECO:0000256" key="1">
    <source>
        <dbReference type="ARBA" id="ARBA00004141"/>
    </source>
</evidence>
<feature type="transmembrane region" description="Helical" evidence="6">
    <location>
        <begin position="15"/>
        <end position="38"/>
    </location>
</feature>
<dbReference type="RefSeq" id="WP_114985254.1">
    <property type="nucleotide sequence ID" value="NZ_CP027806.1"/>
</dbReference>
<feature type="transmembrane region" description="Helical" evidence="6">
    <location>
        <begin position="87"/>
        <end position="108"/>
    </location>
</feature>
<gene>
    <name evidence="7" type="ORF">CYPRO_2888</name>
</gene>
<accession>A0A345UNS4</accession>
<evidence type="ECO:0000256" key="6">
    <source>
        <dbReference type="SAM" id="Phobius"/>
    </source>
</evidence>
<feature type="transmembrane region" description="Helical" evidence="6">
    <location>
        <begin position="128"/>
        <end position="150"/>
    </location>
</feature>
<comment type="subcellular location">
    <subcellularLocation>
        <location evidence="1">Membrane</location>
        <topology evidence="1">Multi-pass membrane protein</topology>
    </subcellularLocation>
</comment>